<dbReference type="GO" id="GO:0022857">
    <property type="term" value="F:transmembrane transporter activity"/>
    <property type="evidence" value="ECO:0007669"/>
    <property type="project" value="InterPro"/>
</dbReference>
<dbReference type="PANTHER" id="PTHR11360:SF287">
    <property type="entry name" value="MFS MONOCARBOXYLATE TRANSPORTER"/>
    <property type="match status" value="1"/>
</dbReference>
<gene>
    <name evidence="5" type="ORF">LTR78_001783</name>
</gene>
<keyword evidence="4" id="KW-1133">Transmembrane helix</keyword>
<dbReference type="PANTHER" id="PTHR11360">
    <property type="entry name" value="MONOCARBOXYLATE TRANSPORTER"/>
    <property type="match status" value="1"/>
</dbReference>
<keyword evidence="4" id="KW-0812">Transmembrane</keyword>
<dbReference type="Pfam" id="PF07690">
    <property type="entry name" value="MFS_1"/>
    <property type="match status" value="1"/>
</dbReference>
<feature type="transmembrane region" description="Helical" evidence="4">
    <location>
        <begin position="89"/>
        <end position="110"/>
    </location>
</feature>
<dbReference type="InterPro" id="IPR011701">
    <property type="entry name" value="MFS"/>
</dbReference>
<keyword evidence="6" id="KW-1185">Reference proteome</keyword>
<feature type="transmembrane region" description="Helical" evidence="4">
    <location>
        <begin position="290"/>
        <end position="311"/>
    </location>
</feature>
<evidence type="ECO:0000256" key="2">
    <source>
        <dbReference type="ARBA" id="ARBA00006727"/>
    </source>
</evidence>
<comment type="similarity">
    <text evidence="2">Belongs to the major facilitator superfamily. Monocarboxylate porter (TC 2.A.1.13) family.</text>
</comment>
<organism evidence="5 6">
    <name type="scientific">Recurvomyces mirabilis</name>
    <dbReference type="NCBI Taxonomy" id="574656"/>
    <lineage>
        <taxon>Eukaryota</taxon>
        <taxon>Fungi</taxon>
        <taxon>Dikarya</taxon>
        <taxon>Ascomycota</taxon>
        <taxon>Pezizomycotina</taxon>
        <taxon>Dothideomycetes</taxon>
        <taxon>Dothideomycetidae</taxon>
        <taxon>Mycosphaerellales</taxon>
        <taxon>Teratosphaeriaceae</taxon>
        <taxon>Recurvomyces</taxon>
    </lineage>
</organism>
<feature type="transmembrane region" description="Helical" evidence="4">
    <location>
        <begin position="48"/>
        <end position="69"/>
    </location>
</feature>
<feature type="region of interest" description="Disordered" evidence="3">
    <location>
        <begin position="1"/>
        <end position="37"/>
    </location>
</feature>
<feature type="transmembrane region" description="Helical" evidence="4">
    <location>
        <begin position="425"/>
        <end position="442"/>
    </location>
</feature>
<accession>A0AAE1C589</accession>
<dbReference type="EMBL" id="JAUTXT010000004">
    <property type="protein sequence ID" value="KAK3678486.1"/>
    <property type="molecule type" value="Genomic_DNA"/>
</dbReference>
<feature type="transmembrane region" description="Helical" evidence="4">
    <location>
        <begin position="177"/>
        <end position="197"/>
    </location>
</feature>
<proteinExistence type="inferred from homology"/>
<dbReference type="AlphaFoldDB" id="A0AAE1C589"/>
<dbReference type="InterPro" id="IPR050327">
    <property type="entry name" value="Proton-linked_MCT"/>
</dbReference>
<dbReference type="InterPro" id="IPR036259">
    <property type="entry name" value="MFS_trans_sf"/>
</dbReference>
<feature type="transmembrane region" description="Helical" evidence="4">
    <location>
        <begin position="318"/>
        <end position="338"/>
    </location>
</feature>
<protein>
    <recommendedName>
        <fullName evidence="7">Major facilitator superfamily (MFS) profile domain-containing protein</fullName>
    </recommendedName>
</protein>
<feature type="compositionally biased region" description="Polar residues" evidence="3">
    <location>
        <begin position="25"/>
        <end position="34"/>
    </location>
</feature>
<dbReference type="SUPFAM" id="SSF103473">
    <property type="entry name" value="MFS general substrate transporter"/>
    <property type="match status" value="1"/>
</dbReference>
<reference evidence="5" key="1">
    <citation type="submission" date="2023-07" db="EMBL/GenBank/DDBJ databases">
        <title>Black Yeasts Isolated from many extreme environments.</title>
        <authorList>
            <person name="Coleine C."/>
            <person name="Stajich J.E."/>
            <person name="Selbmann L."/>
        </authorList>
    </citation>
    <scope>NUCLEOTIDE SEQUENCE</scope>
    <source>
        <strain evidence="5">CCFEE 5485</strain>
    </source>
</reference>
<feature type="transmembrane region" description="Helical" evidence="4">
    <location>
        <begin position="249"/>
        <end position="270"/>
    </location>
</feature>
<keyword evidence="4" id="KW-0472">Membrane</keyword>
<evidence type="ECO:0000256" key="3">
    <source>
        <dbReference type="SAM" id="MobiDB-lite"/>
    </source>
</evidence>
<dbReference type="Gene3D" id="1.20.1250.20">
    <property type="entry name" value="MFS general substrate transporter like domains"/>
    <property type="match status" value="2"/>
</dbReference>
<feature type="transmembrane region" description="Helical" evidence="4">
    <location>
        <begin position="122"/>
        <end position="139"/>
    </location>
</feature>
<dbReference type="Proteomes" id="UP001274830">
    <property type="component" value="Unassembled WGS sequence"/>
</dbReference>
<feature type="transmembrane region" description="Helical" evidence="4">
    <location>
        <begin position="209"/>
        <end position="229"/>
    </location>
</feature>
<evidence type="ECO:0000313" key="6">
    <source>
        <dbReference type="Proteomes" id="UP001274830"/>
    </source>
</evidence>
<name>A0AAE1C589_9PEZI</name>
<comment type="subcellular location">
    <subcellularLocation>
        <location evidence="1">Membrane</location>
        <topology evidence="1">Multi-pass membrane protein</topology>
    </subcellularLocation>
</comment>
<evidence type="ECO:0000256" key="1">
    <source>
        <dbReference type="ARBA" id="ARBA00004141"/>
    </source>
</evidence>
<evidence type="ECO:0000313" key="5">
    <source>
        <dbReference type="EMBL" id="KAK3678486.1"/>
    </source>
</evidence>
<feature type="transmembrane region" description="Helical" evidence="4">
    <location>
        <begin position="378"/>
        <end position="405"/>
    </location>
</feature>
<feature type="transmembrane region" description="Helical" evidence="4">
    <location>
        <begin position="344"/>
        <end position="366"/>
    </location>
</feature>
<evidence type="ECO:0008006" key="7">
    <source>
        <dbReference type="Google" id="ProtNLM"/>
    </source>
</evidence>
<comment type="caution">
    <text evidence="5">The sequence shown here is derived from an EMBL/GenBank/DDBJ whole genome shotgun (WGS) entry which is preliminary data.</text>
</comment>
<dbReference type="GO" id="GO:0016020">
    <property type="term" value="C:membrane"/>
    <property type="evidence" value="ECO:0007669"/>
    <property type="project" value="UniProtKB-SubCell"/>
</dbReference>
<evidence type="ECO:0000256" key="4">
    <source>
        <dbReference type="SAM" id="Phobius"/>
    </source>
</evidence>
<sequence>MDAIELNARTGESPTSSSSSDDHNGSNTEVNPNRAQHALPPTDQGFRAWLCLTGCFVSNVVVWGFAFSFGVLQEYYTTHEPFKSHPSGIPAIGTTATGLSYLTMPIYFWVFQRYPRWRRWSCFASLPLLVAALVGASLANAVPQLLVFQGVLYAIAGNALVTPTITYLDEWFVRRKGLAVGIMWAGDGAGGVIMPILMQVLLSRVGFRWTLRIIAGIIVLLMAPLLVFLQPRVPVSATATPRPLDISFIRTPLFWTLEAFNVLQASGYFLPSNYLPTYVESLGLSSTFGSLTLILINLSSIFGCITVGFLADRIDITTILFSISLLAATTIFLTWGLSISVAPIYIFCITYGLTAGGYSSTWGGMVKEIQRRHEGIDASMLFGFLAAGRGIGAVASGPLSELLLIAGDRMHSRAEFGYGTEYSPIIIFSGCTALVGGGSWMLRRAGWI</sequence>
<feature type="transmembrane region" description="Helical" evidence="4">
    <location>
        <begin position="145"/>
        <end position="165"/>
    </location>
</feature>